<evidence type="ECO:0000259" key="12">
    <source>
        <dbReference type="Pfam" id="PF00593"/>
    </source>
</evidence>
<feature type="domain" description="TonB-dependent receptor plug" evidence="13">
    <location>
        <begin position="113"/>
        <end position="220"/>
    </location>
</feature>
<keyword evidence="5" id="KW-0732">Signal</keyword>
<comment type="caution">
    <text evidence="14">The sequence shown here is derived from an EMBL/GenBank/DDBJ whole genome shotgun (WGS) entry which is preliminary data.</text>
</comment>
<dbReference type="PROSITE" id="PS52016">
    <property type="entry name" value="TONB_DEPENDENT_REC_3"/>
    <property type="match status" value="1"/>
</dbReference>
<evidence type="ECO:0000256" key="4">
    <source>
        <dbReference type="ARBA" id="ARBA00022692"/>
    </source>
</evidence>
<evidence type="ECO:0000256" key="8">
    <source>
        <dbReference type="ARBA" id="ARBA00023170"/>
    </source>
</evidence>
<keyword evidence="15" id="KW-1185">Reference proteome</keyword>
<dbReference type="GO" id="GO:0044718">
    <property type="term" value="P:siderophore transmembrane transport"/>
    <property type="evidence" value="ECO:0007669"/>
    <property type="project" value="TreeGrafter"/>
</dbReference>
<dbReference type="Pfam" id="PF07715">
    <property type="entry name" value="Plug"/>
    <property type="match status" value="1"/>
</dbReference>
<feature type="domain" description="TonB-dependent receptor-like beta-barrel" evidence="12">
    <location>
        <begin position="338"/>
        <end position="778"/>
    </location>
</feature>
<evidence type="ECO:0000256" key="2">
    <source>
        <dbReference type="ARBA" id="ARBA00022448"/>
    </source>
</evidence>
<dbReference type="Gene3D" id="2.40.170.20">
    <property type="entry name" value="TonB-dependent receptor, beta-barrel domain"/>
    <property type="match status" value="1"/>
</dbReference>
<dbReference type="GO" id="GO:0009279">
    <property type="term" value="C:cell outer membrane"/>
    <property type="evidence" value="ECO:0007669"/>
    <property type="project" value="UniProtKB-SubCell"/>
</dbReference>
<name>A0A316DQH2_9FLAO</name>
<protein>
    <submittedName>
        <fullName evidence="14">Hemoglobin/transferrin/lactoferrin receptor protein</fullName>
    </submittedName>
</protein>
<gene>
    <name evidence="14" type="ORF">LX78_00177</name>
</gene>
<dbReference type="InterPro" id="IPR039426">
    <property type="entry name" value="TonB-dep_rcpt-like"/>
</dbReference>
<keyword evidence="2 10" id="KW-0813">Transport</keyword>
<dbReference type="RefSeq" id="WP_109680754.1">
    <property type="nucleotide sequence ID" value="NZ_QGGP01000001.1"/>
</dbReference>
<evidence type="ECO:0000256" key="9">
    <source>
        <dbReference type="ARBA" id="ARBA00023237"/>
    </source>
</evidence>
<keyword evidence="4 10" id="KW-0812">Transmembrane</keyword>
<dbReference type="Pfam" id="PF00593">
    <property type="entry name" value="TonB_dep_Rec_b-barrel"/>
    <property type="match status" value="1"/>
</dbReference>
<keyword evidence="6 11" id="KW-0798">TonB box</keyword>
<keyword evidence="9 10" id="KW-0998">Cell outer membrane</keyword>
<keyword evidence="3 10" id="KW-1134">Transmembrane beta strand</keyword>
<evidence type="ECO:0000256" key="10">
    <source>
        <dbReference type="PROSITE-ProRule" id="PRU01360"/>
    </source>
</evidence>
<dbReference type="InterPro" id="IPR000531">
    <property type="entry name" value="Beta-barrel_TonB"/>
</dbReference>
<evidence type="ECO:0000256" key="3">
    <source>
        <dbReference type="ARBA" id="ARBA00022452"/>
    </source>
</evidence>
<sequence length="805" mass="91413">MKFILSFFVWIFFVGTIQAQEIQILEQESKEPIAGISIYNASRTKSTISDFDGKAVLDNFSDFETIYFEDLLHLKIESNKSKIIENNHIVLLEAKIEGLDEVVISASKFEQSKRDIPQKIISIDAKKIQLINPQTSADLLESSGNVYIQKSQLGGGSPMIRGFSTNRLLITVDGVRMNNAIFRSGNLQNVISIDPFTIQNTEITLGAGSVVYGSDAIGGVMSFYTKKPQLSYSNKTYFKANAIARYASANEEKTGHLDLNFGLKKWAFLSSVSYSNFNDLRMGSHGPEDYLRPEYVVSNNGVDEIVANSNPKIQVPTGFSQINLLQKVRFEPQENLSFDLGLYYSTTSDYSRYDRLIRYRGDELRSAEWYYGPQEWFMGNIQMTKIRSNSNLYDKIQTTLAYQNFKESRNDRSYQSNLKDIREEAVDAFSFNADFEKLLSAKTELFYGVEYVYNKVKSRGEILNIETNETEPTVSRYPNGSNWQSVAAYTSVKFKPSEKFILQSGLRYNYIFMHADFSENNLYLNLPYNETNLNFGALTGSAGISWIPNNIIQWKFNLSTAFRAPNIDDIGKVFDSEPGSVVVPNPDLKAEYAYGGELGLTLNFNNILVVDLATYYTYLDQALVRKDYSLNGETEIIYDGELSNVQAIQNASDARIYGFEAGIHLNFSKQFKLTSQYNVTGGKEEYENGSEIPVRHVSPNFGNTHFIWQKNKFLVDAFAEYNNELSFYQLAPSEQDKDYMYALDENGNPYAPSWYTLNLRTQYQITKSATITASLENITDQRYKTYSSGIASPGRNFIVSLMYSL</sequence>
<evidence type="ECO:0000256" key="6">
    <source>
        <dbReference type="ARBA" id="ARBA00023077"/>
    </source>
</evidence>
<reference evidence="14 15" key="1">
    <citation type="submission" date="2018-05" db="EMBL/GenBank/DDBJ databases">
        <title>Genomic Encyclopedia of Archaeal and Bacterial Type Strains, Phase II (KMG-II): from individual species to whole genera.</title>
        <authorList>
            <person name="Goeker M."/>
        </authorList>
    </citation>
    <scope>NUCLEOTIDE SEQUENCE [LARGE SCALE GENOMIC DNA]</scope>
    <source>
        <strain evidence="14 15">DSM 22637</strain>
    </source>
</reference>
<dbReference type="PANTHER" id="PTHR30069:SF29">
    <property type="entry name" value="HEMOGLOBIN AND HEMOGLOBIN-HAPTOGLOBIN-BINDING PROTEIN 1-RELATED"/>
    <property type="match status" value="1"/>
</dbReference>
<dbReference type="GO" id="GO:0015344">
    <property type="term" value="F:siderophore uptake transmembrane transporter activity"/>
    <property type="evidence" value="ECO:0007669"/>
    <property type="project" value="TreeGrafter"/>
</dbReference>
<evidence type="ECO:0000256" key="7">
    <source>
        <dbReference type="ARBA" id="ARBA00023136"/>
    </source>
</evidence>
<dbReference type="EMBL" id="QGGP01000001">
    <property type="protein sequence ID" value="PWK20477.1"/>
    <property type="molecule type" value="Genomic_DNA"/>
</dbReference>
<organism evidence="14 15">
    <name type="scientific">Xanthomarina spongicola</name>
    <dbReference type="NCBI Taxonomy" id="570520"/>
    <lineage>
        <taxon>Bacteria</taxon>
        <taxon>Pseudomonadati</taxon>
        <taxon>Bacteroidota</taxon>
        <taxon>Flavobacteriia</taxon>
        <taxon>Flavobacteriales</taxon>
        <taxon>Flavobacteriaceae</taxon>
        <taxon>Xanthomarina</taxon>
    </lineage>
</organism>
<proteinExistence type="inferred from homology"/>
<dbReference type="InterPro" id="IPR036942">
    <property type="entry name" value="Beta-barrel_TonB_sf"/>
</dbReference>
<evidence type="ECO:0000256" key="5">
    <source>
        <dbReference type="ARBA" id="ARBA00022729"/>
    </source>
</evidence>
<evidence type="ECO:0000256" key="11">
    <source>
        <dbReference type="RuleBase" id="RU003357"/>
    </source>
</evidence>
<comment type="similarity">
    <text evidence="10 11">Belongs to the TonB-dependent receptor family.</text>
</comment>
<keyword evidence="8 14" id="KW-0675">Receptor</keyword>
<dbReference type="OrthoDB" id="9764669at2"/>
<dbReference type="SUPFAM" id="SSF56935">
    <property type="entry name" value="Porins"/>
    <property type="match status" value="1"/>
</dbReference>
<evidence type="ECO:0000313" key="15">
    <source>
        <dbReference type="Proteomes" id="UP000245430"/>
    </source>
</evidence>
<dbReference type="PANTHER" id="PTHR30069">
    <property type="entry name" value="TONB-DEPENDENT OUTER MEMBRANE RECEPTOR"/>
    <property type="match status" value="1"/>
</dbReference>
<comment type="subcellular location">
    <subcellularLocation>
        <location evidence="1 10">Cell outer membrane</location>
        <topology evidence="1 10">Multi-pass membrane protein</topology>
    </subcellularLocation>
</comment>
<evidence type="ECO:0000259" key="13">
    <source>
        <dbReference type="Pfam" id="PF07715"/>
    </source>
</evidence>
<dbReference type="Gene3D" id="2.170.130.10">
    <property type="entry name" value="TonB-dependent receptor, plug domain"/>
    <property type="match status" value="1"/>
</dbReference>
<dbReference type="InterPro" id="IPR037066">
    <property type="entry name" value="Plug_dom_sf"/>
</dbReference>
<dbReference type="InterPro" id="IPR012910">
    <property type="entry name" value="Plug_dom"/>
</dbReference>
<dbReference type="AlphaFoldDB" id="A0A316DQH2"/>
<evidence type="ECO:0000256" key="1">
    <source>
        <dbReference type="ARBA" id="ARBA00004571"/>
    </source>
</evidence>
<evidence type="ECO:0000313" key="14">
    <source>
        <dbReference type="EMBL" id="PWK20477.1"/>
    </source>
</evidence>
<keyword evidence="7 10" id="KW-0472">Membrane</keyword>
<dbReference type="Proteomes" id="UP000245430">
    <property type="component" value="Unassembled WGS sequence"/>
</dbReference>
<accession>A0A316DQH2</accession>